<evidence type="ECO:0000256" key="2">
    <source>
        <dbReference type="SAM" id="MobiDB-lite"/>
    </source>
</evidence>
<organism evidence="3 4">
    <name type="scientific">Hibiscus trionum</name>
    <name type="common">Flower of an hour</name>
    <dbReference type="NCBI Taxonomy" id="183268"/>
    <lineage>
        <taxon>Eukaryota</taxon>
        <taxon>Viridiplantae</taxon>
        <taxon>Streptophyta</taxon>
        <taxon>Embryophyta</taxon>
        <taxon>Tracheophyta</taxon>
        <taxon>Spermatophyta</taxon>
        <taxon>Magnoliopsida</taxon>
        <taxon>eudicotyledons</taxon>
        <taxon>Gunneridae</taxon>
        <taxon>Pentapetalae</taxon>
        <taxon>rosids</taxon>
        <taxon>malvids</taxon>
        <taxon>Malvales</taxon>
        <taxon>Malvaceae</taxon>
        <taxon>Malvoideae</taxon>
        <taxon>Hibiscus</taxon>
    </lineage>
</organism>
<feature type="coiled-coil region" evidence="1">
    <location>
        <begin position="42"/>
        <end position="76"/>
    </location>
</feature>
<sequence>MEARKIRKRKNADQMPEEEQPKPADFETDRSVDEFESLTTKYRALLAEKTDSDARAERAEKRVKELEGLLKLKDHELADVVEMMNNAYKEVSARCLEVEQIIQLP</sequence>
<proteinExistence type="predicted"/>
<dbReference type="EMBL" id="BSYR01000022">
    <property type="protein sequence ID" value="GMI88569.1"/>
    <property type="molecule type" value="Genomic_DNA"/>
</dbReference>
<comment type="caution">
    <text evidence="3">The sequence shown here is derived from an EMBL/GenBank/DDBJ whole genome shotgun (WGS) entry which is preliminary data.</text>
</comment>
<evidence type="ECO:0000313" key="4">
    <source>
        <dbReference type="Proteomes" id="UP001165190"/>
    </source>
</evidence>
<keyword evidence="1" id="KW-0175">Coiled coil</keyword>
<gene>
    <name evidence="3" type="ORF">HRI_002526200</name>
</gene>
<feature type="compositionally biased region" description="Basic and acidic residues" evidence="2">
    <location>
        <begin position="19"/>
        <end position="32"/>
    </location>
</feature>
<accession>A0A9W7I3B0</accession>
<dbReference type="Proteomes" id="UP001165190">
    <property type="component" value="Unassembled WGS sequence"/>
</dbReference>
<protein>
    <submittedName>
        <fullName evidence="3">Uncharacterized protein</fullName>
    </submittedName>
</protein>
<evidence type="ECO:0000256" key="1">
    <source>
        <dbReference type="SAM" id="Coils"/>
    </source>
</evidence>
<name>A0A9W7I3B0_HIBTR</name>
<feature type="compositionally biased region" description="Basic residues" evidence="2">
    <location>
        <begin position="1"/>
        <end position="10"/>
    </location>
</feature>
<dbReference type="AlphaFoldDB" id="A0A9W7I3B0"/>
<feature type="region of interest" description="Disordered" evidence="2">
    <location>
        <begin position="1"/>
        <end position="32"/>
    </location>
</feature>
<evidence type="ECO:0000313" key="3">
    <source>
        <dbReference type="EMBL" id="GMI88569.1"/>
    </source>
</evidence>
<keyword evidence="4" id="KW-1185">Reference proteome</keyword>
<reference evidence="3" key="1">
    <citation type="submission" date="2023-05" db="EMBL/GenBank/DDBJ databases">
        <title>Genome and transcriptome analyses reveal genes involved in the formation of fine ridges on petal epidermal cells in Hibiscus trionum.</title>
        <authorList>
            <person name="Koshimizu S."/>
            <person name="Masuda S."/>
            <person name="Ishii T."/>
            <person name="Shirasu K."/>
            <person name="Hoshino A."/>
            <person name="Arita M."/>
        </authorList>
    </citation>
    <scope>NUCLEOTIDE SEQUENCE</scope>
    <source>
        <strain evidence="3">Hamamatsu line</strain>
    </source>
</reference>